<dbReference type="GO" id="GO:0006515">
    <property type="term" value="P:protein quality control for misfolded or incompletely synthesized proteins"/>
    <property type="evidence" value="ECO:0007669"/>
    <property type="project" value="TreeGrafter"/>
</dbReference>
<dbReference type="InterPro" id="IPR001915">
    <property type="entry name" value="Peptidase_M48"/>
</dbReference>
<dbReference type="OrthoDB" id="7464992at2759"/>
<dbReference type="EMBL" id="NBSH01000010">
    <property type="protein sequence ID" value="ORX35732.1"/>
    <property type="molecule type" value="Genomic_DNA"/>
</dbReference>
<keyword evidence="6" id="KW-0482">Metalloprotease</keyword>
<evidence type="ECO:0000313" key="10">
    <source>
        <dbReference type="Proteomes" id="UP000193218"/>
    </source>
</evidence>
<dbReference type="AlphaFoldDB" id="A0A1Y1UCK3"/>
<dbReference type="GO" id="GO:0034982">
    <property type="term" value="P:mitochondrial protein processing"/>
    <property type="evidence" value="ECO:0007669"/>
    <property type="project" value="TreeGrafter"/>
</dbReference>
<feature type="domain" description="Peptidase M48" evidence="8">
    <location>
        <begin position="451"/>
        <end position="686"/>
    </location>
</feature>
<evidence type="ECO:0000256" key="7">
    <source>
        <dbReference type="SAM" id="Phobius"/>
    </source>
</evidence>
<keyword evidence="5" id="KW-0862">Zinc</keyword>
<evidence type="ECO:0000256" key="4">
    <source>
        <dbReference type="ARBA" id="ARBA00022801"/>
    </source>
</evidence>
<keyword evidence="10" id="KW-1185">Reference proteome</keyword>
<evidence type="ECO:0000313" key="9">
    <source>
        <dbReference type="EMBL" id="ORX35732.1"/>
    </source>
</evidence>
<dbReference type="GeneID" id="33555340"/>
<dbReference type="PANTHER" id="PTHR22726:SF18">
    <property type="entry name" value="PEPTIDASE M48 DOMAIN-CONTAINING PROTEIN"/>
    <property type="match status" value="1"/>
</dbReference>
<dbReference type="GO" id="GO:0004222">
    <property type="term" value="F:metalloendopeptidase activity"/>
    <property type="evidence" value="ECO:0007669"/>
    <property type="project" value="InterPro"/>
</dbReference>
<keyword evidence="7" id="KW-0812">Transmembrane</keyword>
<reference evidence="9 10" key="1">
    <citation type="submission" date="2017-03" db="EMBL/GenBank/DDBJ databases">
        <title>Widespread Adenine N6-methylation of Active Genes in Fungi.</title>
        <authorList>
            <consortium name="DOE Joint Genome Institute"/>
            <person name="Mondo S.J."/>
            <person name="Dannebaum R.O."/>
            <person name="Kuo R.C."/>
            <person name="Louie K.B."/>
            <person name="Bewick A.J."/>
            <person name="Labutti K."/>
            <person name="Haridas S."/>
            <person name="Kuo A."/>
            <person name="Salamov A."/>
            <person name="Ahrendt S.R."/>
            <person name="Lau R."/>
            <person name="Bowen B.P."/>
            <person name="Lipzen A."/>
            <person name="Sullivan W."/>
            <person name="Andreopoulos W.B."/>
            <person name="Clum A."/>
            <person name="Lindquist E."/>
            <person name="Daum C."/>
            <person name="Northen T.R."/>
            <person name="Ramamoorthy G."/>
            <person name="Schmitz R.J."/>
            <person name="Gryganskyi A."/>
            <person name="Culley D."/>
            <person name="Magnuson J."/>
            <person name="James T.Y."/>
            <person name="O'Malley M.A."/>
            <person name="Stajich J.E."/>
            <person name="Spatafora J.W."/>
            <person name="Visel A."/>
            <person name="Grigoriev I.V."/>
        </authorList>
    </citation>
    <scope>NUCLEOTIDE SEQUENCE [LARGE SCALE GENOMIC DNA]</scope>
    <source>
        <strain evidence="9 10">NRRL Y-17943</strain>
    </source>
</reference>
<comment type="caution">
    <text evidence="9">The sequence shown here is derived from an EMBL/GenBank/DDBJ whole genome shotgun (WGS) entry which is preliminary data.</text>
</comment>
<comment type="cofactor">
    <cofactor evidence="1">
        <name>Zn(2+)</name>
        <dbReference type="ChEBI" id="CHEBI:29105"/>
    </cofactor>
</comment>
<evidence type="ECO:0000256" key="1">
    <source>
        <dbReference type="ARBA" id="ARBA00001947"/>
    </source>
</evidence>
<dbReference type="STRING" id="4999.A0A1Y1UCK3"/>
<dbReference type="RefSeq" id="XP_021869896.1">
    <property type="nucleotide sequence ID" value="XM_022013532.1"/>
</dbReference>
<proteinExistence type="predicted"/>
<evidence type="ECO:0000256" key="2">
    <source>
        <dbReference type="ARBA" id="ARBA00022670"/>
    </source>
</evidence>
<sequence>MCSCFSQPRNALTRSNLGQGEVISSSAFSRSAYLAESSGQARRAWSSLASDSTPSLTTDRKGKGRAQLLPTIPAHLSRSESLVRLLRQRHRLVSSRTFHTSSPNHAIPLIPAGIGIFKSTTVLAVATGFARILISFFPIGTIASLRIRRSSQWVNANITKPEISLEAEEFWKMWCEGEQPVQLKKAADAQPFANAVRRDDGGVQAPDGRVAYPIPMPPRFGRRGRGMNNEDEEKALKEKWCGRPSQAAKWFMRSHFFLPPLPSASISFYDALQPQVRDDINSYRRYWLGMRAWKQNLHTWRAIVMVLFGLPFLLLTATYLLGLERVPLTGRWRIILLSPEEEATISSSLEGPNWYKSVLNILTTPEAPAPPILSYADWRWHWVSNVLRRLESGVLAECHGEPLPYGSPIIPVPSAVYPVKPRPRMSWMLHSHLPGSDIPSKPSHLEIGPPYSLLLLEKSEENAFSYGFGGKGAGGVVVYTGLLDSILASGQEVEPEPLTARTGVSGFFSSLFSGLFGPAPAPHPQPTEAQSLRLASVLAHEMGHLILSHHLETLSQQQVLWPSVLGLSMDLTRAFIWPLTWILGPTVNDALANVGKTSADEMADRYGQIGFQWKHEYEADLAGLRILGLAGYDPRAALSYFSDSVATLHEIQPLDQANNSWTNSLFRFWVRSTHPTPEQRGRAIHNELERWQQEAANVASL</sequence>
<keyword evidence="7" id="KW-0472">Membrane</keyword>
<feature type="transmembrane region" description="Helical" evidence="7">
    <location>
        <begin position="300"/>
        <end position="321"/>
    </location>
</feature>
<keyword evidence="4" id="KW-0378">Hydrolase</keyword>
<evidence type="ECO:0000256" key="3">
    <source>
        <dbReference type="ARBA" id="ARBA00022723"/>
    </source>
</evidence>
<protein>
    <submittedName>
        <fullName evidence="9">Peptidase family M48-domain-containing protein</fullName>
    </submittedName>
</protein>
<feature type="transmembrane region" description="Helical" evidence="7">
    <location>
        <begin position="122"/>
        <end position="145"/>
    </location>
</feature>
<dbReference type="Pfam" id="PF01435">
    <property type="entry name" value="Peptidase_M48"/>
    <property type="match status" value="1"/>
</dbReference>
<keyword evidence="2" id="KW-0645">Protease</keyword>
<dbReference type="InParanoid" id="A0A1Y1UCK3"/>
<dbReference type="PANTHER" id="PTHR22726">
    <property type="entry name" value="METALLOENDOPEPTIDASE OMA1"/>
    <property type="match status" value="1"/>
</dbReference>
<evidence type="ECO:0000256" key="6">
    <source>
        <dbReference type="ARBA" id="ARBA00023049"/>
    </source>
</evidence>
<organism evidence="9 10">
    <name type="scientific">Kockovaella imperatae</name>
    <dbReference type="NCBI Taxonomy" id="4999"/>
    <lineage>
        <taxon>Eukaryota</taxon>
        <taxon>Fungi</taxon>
        <taxon>Dikarya</taxon>
        <taxon>Basidiomycota</taxon>
        <taxon>Agaricomycotina</taxon>
        <taxon>Tremellomycetes</taxon>
        <taxon>Tremellales</taxon>
        <taxon>Cuniculitremaceae</taxon>
        <taxon>Kockovaella</taxon>
    </lineage>
</organism>
<keyword evidence="3" id="KW-0479">Metal-binding</keyword>
<dbReference type="GO" id="GO:0005743">
    <property type="term" value="C:mitochondrial inner membrane"/>
    <property type="evidence" value="ECO:0007669"/>
    <property type="project" value="TreeGrafter"/>
</dbReference>
<evidence type="ECO:0000259" key="8">
    <source>
        <dbReference type="Pfam" id="PF01435"/>
    </source>
</evidence>
<dbReference type="GO" id="GO:0046872">
    <property type="term" value="F:metal ion binding"/>
    <property type="evidence" value="ECO:0007669"/>
    <property type="project" value="UniProtKB-KW"/>
</dbReference>
<evidence type="ECO:0000256" key="5">
    <source>
        <dbReference type="ARBA" id="ARBA00022833"/>
    </source>
</evidence>
<gene>
    <name evidence="9" type="ORF">BD324DRAFT_581943</name>
</gene>
<keyword evidence="7" id="KW-1133">Transmembrane helix</keyword>
<dbReference type="Proteomes" id="UP000193218">
    <property type="component" value="Unassembled WGS sequence"/>
</dbReference>
<accession>A0A1Y1UCK3</accession>
<dbReference type="InterPro" id="IPR051156">
    <property type="entry name" value="Mito/Outer_Membr_Metalloprot"/>
</dbReference>
<name>A0A1Y1UCK3_9TREE</name>